<feature type="compositionally biased region" description="Basic and acidic residues" evidence="1">
    <location>
        <begin position="103"/>
        <end position="112"/>
    </location>
</feature>
<dbReference type="AlphaFoldDB" id="A0A6J4SXH9"/>
<dbReference type="GO" id="GO:0016491">
    <property type="term" value="F:oxidoreductase activity"/>
    <property type="evidence" value="ECO:0007669"/>
    <property type="project" value="UniProtKB-KW"/>
</dbReference>
<feature type="compositionally biased region" description="Basic and acidic residues" evidence="1">
    <location>
        <begin position="35"/>
        <end position="46"/>
    </location>
</feature>
<sequence>DEHGHGPQRPRPLRRRLLHRLAAAGRRHDRLRHRLYQDGRADDAPLRADAGAQVGDRDGGLRHKRRPVPRRLLRPHGRGQGDSRGRLRAGLSAAARGAHLRHHDAPEEDRARPAGGLREAAPGARGRRRQRHGVPARAGVHGDQRGQGAAPGGHKAPQAHLRLRAPGHAARLPDGRRLDPGRRQEEAQGGGEGEEGRREGGRRGRDRDGHRRGRRPEERLPRGAGRPEGHGL</sequence>
<feature type="compositionally biased region" description="Basic and acidic residues" evidence="1">
    <location>
        <begin position="194"/>
        <end position="232"/>
    </location>
</feature>
<reference evidence="2" key="1">
    <citation type="submission" date="2020-02" db="EMBL/GenBank/DDBJ databases">
        <authorList>
            <person name="Meier V. D."/>
        </authorList>
    </citation>
    <scope>NUCLEOTIDE SEQUENCE</scope>
    <source>
        <strain evidence="2">AVDCRST_MAG05</strain>
    </source>
</reference>
<feature type="compositionally biased region" description="Low complexity" evidence="1">
    <location>
        <begin position="88"/>
        <end position="97"/>
    </location>
</feature>
<name>A0A6J4SXH9_9ACTN</name>
<feature type="compositionally biased region" description="Basic and acidic residues" evidence="1">
    <location>
        <begin position="171"/>
        <end position="186"/>
    </location>
</feature>
<gene>
    <name evidence="2" type="ORF">AVDCRST_MAG05-2830</name>
</gene>
<feature type="non-terminal residue" evidence="2">
    <location>
        <position position="1"/>
    </location>
</feature>
<feature type="non-terminal residue" evidence="2">
    <location>
        <position position="232"/>
    </location>
</feature>
<protein>
    <submittedName>
        <fullName evidence="2">NADH-ubiquinone oxidoreductase chain B</fullName>
        <ecNumber evidence="2">1.6.5.3</ecNumber>
    </submittedName>
</protein>
<evidence type="ECO:0000313" key="2">
    <source>
        <dbReference type="EMBL" id="CAA9507850.1"/>
    </source>
</evidence>
<keyword evidence="2" id="KW-0560">Oxidoreductase</keyword>
<organism evidence="2">
    <name type="scientific">uncultured Rubrobacteraceae bacterium</name>
    <dbReference type="NCBI Taxonomy" id="349277"/>
    <lineage>
        <taxon>Bacteria</taxon>
        <taxon>Bacillati</taxon>
        <taxon>Actinomycetota</taxon>
        <taxon>Rubrobacteria</taxon>
        <taxon>Rubrobacterales</taxon>
        <taxon>Rubrobacteraceae</taxon>
        <taxon>environmental samples</taxon>
    </lineage>
</organism>
<evidence type="ECO:0000256" key="1">
    <source>
        <dbReference type="SAM" id="MobiDB-lite"/>
    </source>
</evidence>
<dbReference type="EMBL" id="CADCVM010000313">
    <property type="protein sequence ID" value="CAA9507850.1"/>
    <property type="molecule type" value="Genomic_DNA"/>
</dbReference>
<accession>A0A6J4SXH9</accession>
<feature type="region of interest" description="Disordered" evidence="1">
    <location>
        <begin position="29"/>
        <end position="232"/>
    </location>
</feature>
<keyword evidence="2" id="KW-0830">Ubiquinone</keyword>
<feature type="compositionally biased region" description="Low complexity" evidence="1">
    <location>
        <begin position="113"/>
        <end position="124"/>
    </location>
</feature>
<feature type="compositionally biased region" description="Basic residues" evidence="1">
    <location>
        <begin position="125"/>
        <end position="134"/>
    </location>
</feature>
<feature type="compositionally biased region" description="Basic residues" evidence="1">
    <location>
        <begin position="62"/>
        <end position="77"/>
    </location>
</feature>
<dbReference type="EC" id="1.6.5.3" evidence="2"/>
<proteinExistence type="predicted"/>